<gene>
    <name evidence="1" type="ORF">KPL71_015569</name>
</gene>
<keyword evidence="2" id="KW-1185">Reference proteome</keyword>
<comment type="caution">
    <text evidence="1">The sequence shown here is derived from an EMBL/GenBank/DDBJ whole genome shotgun (WGS) entry which is preliminary data.</text>
</comment>
<evidence type="ECO:0000313" key="1">
    <source>
        <dbReference type="EMBL" id="KAH9754855.1"/>
    </source>
</evidence>
<protein>
    <submittedName>
        <fullName evidence="1">Epimerase domain-containing protein</fullName>
    </submittedName>
</protein>
<dbReference type="Proteomes" id="UP000829398">
    <property type="component" value="Chromosome 5"/>
</dbReference>
<dbReference type="EMBL" id="CM039174">
    <property type="protein sequence ID" value="KAH9754855.1"/>
    <property type="molecule type" value="Genomic_DNA"/>
</dbReference>
<organism evidence="1 2">
    <name type="scientific">Citrus sinensis</name>
    <name type="common">Sweet orange</name>
    <name type="synonym">Citrus aurantium var. sinensis</name>
    <dbReference type="NCBI Taxonomy" id="2711"/>
    <lineage>
        <taxon>Eukaryota</taxon>
        <taxon>Viridiplantae</taxon>
        <taxon>Streptophyta</taxon>
        <taxon>Embryophyta</taxon>
        <taxon>Tracheophyta</taxon>
        <taxon>Spermatophyta</taxon>
        <taxon>Magnoliopsida</taxon>
        <taxon>eudicotyledons</taxon>
        <taxon>Gunneridae</taxon>
        <taxon>Pentapetalae</taxon>
        <taxon>rosids</taxon>
        <taxon>malvids</taxon>
        <taxon>Sapindales</taxon>
        <taxon>Rutaceae</taxon>
        <taxon>Aurantioideae</taxon>
        <taxon>Citrus</taxon>
    </lineage>
</organism>
<accession>A0ACB8KKF4</accession>
<evidence type="ECO:0000313" key="2">
    <source>
        <dbReference type="Proteomes" id="UP000829398"/>
    </source>
</evidence>
<name>A0ACB8KKF4_CITSI</name>
<sequence length="288" mass="31825">MSGEDKERVCVTGAGGYIASWLVKYLLLKGYMVHGTVRDPCDEKNAHLKKLEGASENLQLFKTDLLDYEALCAATAGCTGVFHVACPVPVGKVQLIDPAVVGTKNVLNSCVKAKVKRVVVVSSIGAVMLNPNWPKGQVMDEECWSDEEFCKATENYYCLAKTIAEIQALEYAKRGELDIVTVCPSIVIGPMLQPTINTSSLLLLGFLKDRTEPLEDEDRPLVDVRDVADAILLLYEKPEAKGSFTKVDEELRLSSGKLQNLGWKYRPLEESIRDSVKNYEEAGILHKE</sequence>
<proteinExistence type="predicted"/>
<reference evidence="2" key="1">
    <citation type="journal article" date="2023" name="Hortic. Res.">
        <title>A chromosome-level phased genome enabling allele-level studies in sweet orange: a case study on citrus Huanglongbing tolerance.</title>
        <authorList>
            <person name="Wu B."/>
            <person name="Yu Q."/>
            <person name="Deng Z."/>
            <person name="Duan Y."/>
            <person name="Luo F."/>
            <person name="Gmitter F. Jr."/>
        </authorList>
    </citation>
    <scope>NUCLEOTIDE SEQUENCE [LARGE SCALE GENOMIC DNA]</scope>
    <source>
        <strain evidence="2">cv. Valencia</strain>
    </source>
</reference>